<dbReference type="EMBL" id="CM042881">
    <property type="protein sequence ID" value="KAI4385858.1"/>
    <property type="molecule type" value="Genomic_DNA"/>
</dbReference>
<keyword evidence="2" id="KW-1185">Reference proteome</keyword>
<name>A0ACB9S3J4_9MYRT</name>
<gene>
    <name evidence="1" type="ORF">MLD38_003848</name>
</gene>
<organism evidence="1 2">
    <name type="scientific">Melastoma candidum</name>
    <dbReference type="NCBI Taxonomy" id="119954"/>
    <lineage>
        <taxon>Eukaryota</taxon>
        <taxon>Viridiplantae</taxon>
        <taxon>Streptophyta</taxon>
        <taxon>Embryophyta</taxon>
        <taxon>Tracheophyta</taxon>
        <taxon>Spermatophyta</taxon>
        <taxon>Magnoliopsida</taxon>
        <taxon>eudicotyledons</taxon>
        <taxon>Gunneridae</taxon>
        <taxon>Pentapetalae</taxon>
        <taxon>rosids</taxon>
        <taxon>malvids</taxon>
        <taxon>Myrtales</taxon>
        <taxon>Melastomataceae</taxon>
        <taxon>Melastomatoideae</taxon>
        <taxon>Melastomateae</taxon>
        <taxon>Melastoma</taxon>
    </lineage>
</organism>
<evidence type="ECO:0000313" key="2">
    <source>
        <dbReference type="Proteomes" id="UP001057402"/>
    </source>
</evidence>
<accession>A0ACB9S3J4</accession>
<dbReference type="Proteomes" id="UP001057402">
    <property type="component" value="Chromosome 2"/>
</dbReference>
<comment type="caution">
    <text evidence="1">The sequence shown here is derived from an EMBL/GenBank/DDBJ whole genome shotgun (WGS) entry which is preliminary data.</text>
</comment>
<protein>
    <submittedName>
        <fullName evidence="1">Uncharacterized protein</fullName>
    </submittedName>
</protein>
<proteinExistence type="predicted"/>
<reference evidence="2" key="1">
    <citation type="journal article" date="2023" name="Front. Plant Sci.">
        <title>Chromosomal-level genome assembly of Melastoma candidum provides insights into trichome evolution.</title>
        <authorList>
            <person name="Zhong Y."/>
            <person name="Wu W."/>
            <person name="Sun C."/>
            <person name="Zou P."/>
            <person name="Liu Y."/>
            <person name="Dai S."/>
            <person name="Zhou R."/>
        </authorList>
    </citation>
    <scope>NUCLEOTIDE SEQUENCE [LARGE SCALE GENOMIC DNA]</scope>
</reference>
<sequence>MTIYPILDRGTSRSHNYAGKKAVCYLNSYGIDFEGGLFHFRDGEPGTVAPSAGDVLIYTADSCNVHSVDEITMEKELH</sequence>
<evidence type="ECO:0000313" key="1">
    <source>
        <dbReference type="EMBL" id="KAI4385858.1"/>
    </source>
</evidence>